<keyword evidence="2" id="KW-0285">Flavoprotein</keyword>
<comment type="cofactor">
    <cofactor evidence="1">
        <name>FAD</name>
        <dbReference type="ChEBI" id="CHEBI:57692"/>
    </cofactor>
</comment>
<name>A0A510DWR6_9CREN</name>
<organism evidence="6 7">
    <name type="scientific">Sulfuracidifex tepidarius</name>
    <dbReference type="NCBI Taxonomy" id="1294262"/>
    <lineage>
        <taxon>Archaea</taxon>
        <taxon>Thermoproteota</taxon>
        <taxon>Thermoprotei</taxon>
        <taxon>Sulfolobales</taxon>
        <taxon>Sulfolobaceae</taxon>
        <taxon>Sulfuracidifex</taxon>
    </lineage>
</organism>
<dbReference type="GeneID" id="41715764"/>
<accession>A0A510DWR6</accession>
<evidence type="ECO:0000256" key="3">
    <source>
        <dbReference type="ARBA" id="ARBA00022827"/>
    </source>
</evidence>
<gene>
    <name evidence="6" type="ORF">IC006_2007</name>
</gene>
<evidence type="ECO:0000313" key="7">
    <source>
        <dbReference type="Proteomes" id="UP000322983"/>
    </source>
</evidence>
<dbReference type="SUPFAM" id="SSF56176">
    <property type="entry name" value="FAD-binding/transporter-associated domain-like"/>
    <property type="match status" value="1"/>
</dbReference>
<dbReference type="FunFam" id="1.10.45.10:FF:000001">
    <property type="entry name" value="D-lactate dehydrogenase mitochondrial"/>
    <property type="match status" value="1"/>
</dbReference>
<dbReference type="PANTHER" id="PTHR42934">
    <property type="entry name" value="GLYCOLATE OXIDASE SUBUNIT GLCD"/>
    <property type="match status" value="1"/>
</dbReference>
<dbReference type="PANTHER" id="PTHR42934:SF1">
    <property type="entry name" value="GLYCOLATE OXIDASE SUBUNIT GLCD"/>
    <property type="match status" value="1"/>
</dbReference>
<dbReference type="InterPro" id="IPR036318">
    <property type="entry name" value="FAD-bd_PCMH-like_sf"/>
</dbReference>
<dbReference type="AlphaFoldDB" id="A0A510DWR6"/>
<dbReference type="Gene3D" id="1.10.45.10">
    <property type="entry name" value="Vanillyl-alcohol Oxidase, Chain A, domain 4"/>
    <property type="match status" value="1"/>
</dbReference>
<dbReference type="Pfam" id="PF02913">
    <property type="entry name" value="FAD-oxidase_C"/>
    <property type="match status" value="1"/>
</dbReference>
<evidence type="ECO:0000256" key="2">
    <source>
        <dbReference type="ARBA" id="ARBA00022630"/>
    </source>
</evidence>
<dbReference type="InterPro" id="IPR006094">
    <property type="entry name" value="Oxid_FAD_bind_N"/>
</dbReference>
<dbReference type="STRING" id="1294262.GCA_001316085_01678"/>
<dbReference type="InterPro" id="IPR016164">
    <property type="entry name" value="FAD-linked_Oxase-like_C"/>
</dbReference>
<proteinExistence type="predicted"/>
<feature type="domain" description="FAD-binding PCMH-type" evidence="5">
    <location>
        <begin position="33"/>
        <end position="205"/>
    </location>
</feature>
<keyword evidence="7" id="KW-1185">Reference proteome</keyword>
<dbReference type="Proteomes" id="UP000322983">
    <property type="component" value="Chromosome"/>
</dbReference>
<dbReference type="SUPFAM" id="SSF55103">
    <property type="entry name" value="FAD-linked oxidases, C-terminal domain"/>
    <property type="match status" value="1"/>
</dbReference>
<dbReference type="InterPro" id="IPR016171">
    <property type="entry name" value="Vanillyl_alc_oxidase_C-sub2"/>
</dbReference>
<reference evidence="6 7" key="1">
    <citation type="journal article" date="2020" name="Int. J. Syst. Evol. Microbiol.">
        <title>Sulfuracidifex tepidarius gen. nov., sp. nov. and transfer of Sulfolobus metallicus Huber and Stetter 1992 to the genus Sulfuracidifex as Sulfuracidifex metallicus comb. nov.</title>
        <authorList>
            <person name="Itoh T."/>
            <person name="Miura T."/>
            <person name="Sakai H.D."/>
            <person name="Kato S."/>
            <person name="Ohkuma M."/>
            <person name="Takashina T."/>
        </authorList>
    </citation>
    <scope>NUCLEOTIDE SEQUENCE [LARGE SCALE GENOMIC DNA]</scope>
    <source>
        <strain evidence="6 7">IC-006</strain>
    </source>
</reference>
<dbReference type="GO" id="GO:0071949">
    <property type="term" value="F:FAD binding"/>
    <property type="evidence" value="ECO:0007669"/>
    <property type="project" value="InterPro"/>
</dbReference>
<evidence type="ECO:0000313" key="6">
    <source>
        <dbReference type="EMBL" id="BBG24673.1"/>
    </source>
</evidence>
<dbReference type="InterPro" id="IPR016169">
    <property type="entry name" value="FAD-bd_PCMH_sub2"/>
</dbReference>
<keyword evidence="4" id="KW-0560">Oxidoreductase</keyword>
<dbReference type="RefSeq" id="WP_054845953.1">
    <property type="nucleotide sequence ID" value="NZ_AP018929.1"/>
</dbReference>
<keyword evidence="3" id="KW-0274">FAD</keyword>
<evidence type="ECO:0000256" key="4">
    <source>
        <dbReference type="ARBA" id="ARBA00023002"/>
    </source>
</evidence>
<dbReference type="KEGG" id="step:IC006_2007"/>
<dbReference type="InterPro" id="IPR016166">
    <property type="entry name" value="FAD-bd_PCMH"/>
</dbReference>
<dbReference type="PROSITE" id="PS51387">
    <property type="entry name" value="FAD_PCMH"/>
    <property type="match status" value="1"/>
</dbReference>
<dbReference type="Pfam" id="PF01565">
    <property type="entry name" value="FAD_binding_4"/>
    <property type="match status" value="1"/>
</dbReference>
<protein>
    <submittedName>
        <fullName evidence="6">D-lactate dehydrogenase</fullName>
    </submittedName>
</protein>
<dbReference type="InterPro" id="IPR051914">
    <property type="entry name" value="FAD-linked_OxidoTrans_Type4"/>
</dbReference>
<evidence type="ECO:0000259" key="5">
    <source>
        <dbReference type="PROSITE" id="PS51387"/>
    </source>
</evidence>
<dbReference type="GO" id="GO:0016491">
    <property type="term" value="F:oxidoreductase activity"/>
    <property type="evidence" value="ECO:0007669"/>
    <property type="project" value="UniProtKB-KW"/>
</dbReference>
<evidence type="ECO:0000256" key="1">
    <source>
        <dbReference type="ARBA" id="ARBA00001974"/>
    </source>
</evidence>
<dbReference type="Gene3D" id="3.30.465.10">
    <property type="match status" value="1"/>
</dbReference>
<sequence>MTLEKELKEIVGDKWVMAGEESSLFSIDGFTAYRGNPSMVVLPGNEEETVRVVRSIIKHGEKIIFRGSGTSLSGGSIPVDGEIVVGLSRLNRIEEYRGNEVIVGPGIANIMLTKNAPPHLFYAPDPASYSVSSIGGNISHDSGGIHVIKYGPTFNSVLGVKTILPDGNVEDLLFHNGQLNPSSIFIGAEGTLGAIVKARLKLFPKPESRVSVFATFNTVIDAGKAVVEVFRRGIIPSALELMDRNIIYAIERSRYKADLPDVSAMLLVELDGSTSQVTEEKAVTESAIEANNGKVIDPKGKENQFWNARKGAFPSMGAISPAYITLDCTVPRSALPRALESIEKISKEEKVFIANVFHAGDGNLHPLIPYDPNVKESLLNALKVGEKISKIAITMGGVPSGEHGIGIEKIRIEEIYYNEEEIAVMKRIKQTFDPNNLFNPWKIFRPVRLPKQDEVLKVMWEWE</sequence>
<dbReference type="InterPro" id="IPR004113">
    <property type="entry name" value="FAD-bd_oxidored_4_C"/>
</dbReference>
<dbReference type="OrthoDB" id="26910at2157"/>
<dbReference type="EMBL" id="AP018929">
    <property type="protein sequence ID" value="BBG24673.1"/>
    <property type="molecule type" value="Genomic_DNA"/>
</dbReference>
<dbReference type="Gene3D" id="3.30.70.2740">
    <property type="match status" value="1"/>
</dbReference>